<feature type="compositionally biased region" description="Basic and acidic residues" evidence="1">
    <location>
        <begin position="59"/>
        <end position="76"/>
    </location>
</feature>
<accession>X6L9U8</accession>
<organism evidence="2 3">
    <name type="scientific">Reticulomyxa filosa</name>
    <dbReference type="NCBI Taxonomy" id="46433"/>
    <lineage>
        <taxon>Eukaryota</taxon>
        <taxon>Sar</taxon>
        <taxon>Rhizaria</taxon>
        <taxon>Retaria</taxon>
        <taxon>Foraminifera</taxon>
        <taxon>Monothalamids</taxon>
        <taxon>Reticulomyxidae</taxon>
        <taxon>Reticulomyxa</taxon>
    </lineage>
</organism>
<name>X6L9U8_RETFI</name>
<dbReference type="Proteomes" id="UP000023152">
    <property type="component" value="Unassembled WGS sequence"/>
</dbReference>
<evidence type="ECO:0000313" key="2">
    <source>
        <dbReference type="EMBL" id="ETN98145.1"/>
    </source>
</evidence>
<reference evidence="2 3" key="1">
    <citation type="journal article" date="2013" name="Curr. Biol.">
        <title>The Genome of the Foraminiferan Reticulomyxa filosa.</title>
        <authorList>
            <person name="Glockner G."/>
            <person name="Hulsmann N."/>
            <person name="Schleicher M."/>
            <person name="Noegel A.A."/>
            <person name="Eichinger L."/>
            <person name="Gallinger C."/>
            <person name="Pawlowski J."/>
            <person name="Sierra R."/>
            <person name="Euteneuer U."/>
            <person name="Pillet L."/>
            <person name="Moustafa A."/>
            <person name="Platzer M."/>
            <person name="Groth M."/>
            <person name="Szafranski K."/>
            <person name="Schliwa M."/>
        </authorList>
    </citation>
    <scope>NUCLEOTIDE SEQUENCE [LARGE SCALE GENOMIC DNA]</scope>
</reference>
<evidence type="ECO:0000256" key="1">
    <source>
        <dbReference type="SAM" id="MobiDB-lite"/>
    </source>
</evidence>
<dbReference type="AlphaFoldDB" id="X6L9U8"/>
<feature type="compositionally biased region" description="Basic residues" evidence="1">
    <location>
        <begin position="77"/>
        <end position="86"/>
    </location>
</feature>
<protein>
    <submittedName>
        <fullName evidence="2">Uncharacterized protein</fullName>
    </submittedName>
</protein>
<dbReference type="EMBL" id="ASPP01047510">
    <property type="protein sequence ID" value="ETN98145.1"/>
    <property type="molecule type" value="Genomic_DNA"/>
</dbReference>
<keyword evidence="3" id="KW-1185">Reference proteome</keyword>
<evidence type="ECO:0000313" key="3">
    <source>
        <dbReference type="Proteomes" id="UP000023152"/>
    </source>
</evidence>
<proteinExistence type="predicted"/>
<sequence length="197" mass="22965">MGKRGLSKQRTLTFGQKKKISSSQGGDRKKVAAKRVSAKWATSKKTGFKRKQSSQALRLRQEKLQKNRREAIENQRQRSKRTKKQPKSLEYWRNLKAANPRQVKGLKSKLSILQVSHHRRAESNSFDETFRDSYFASKVKQIPQMSRSVEMFELQDELGPMAASLPHVLLHKQQIFQCLMTFLSNEHYRSLVRHGVR</sequence>
<feature type="region of interest" description="Disordered" evidence="1">
    <location>
        <begin position="1"/>
        <end position="89"/>
    </location>
</feature>
<gene>
    <name evidence="2" type="ORF">RFI_39372</name>
</gene>
<comment type="caution">
    <text evidence="2">The sequence shown here is derived from an EMBL/GenBank/DDBJ whole genome shotgun (WGS) entry which is preliminary data.</text>
</comment>